<dbReference type="Proteomes" id="UP000515908">
    <property type="component" value="Chromosome 13"/>
</dbReference>
<reference evidence="2 3" key="1">
    <citation type="submission" date="2020-08" db="EMBL/GenBank/DDBJ databases">
        <authorList>
            <person name="Newling K."/>
            <person name="Davey J."/>
            <person name="Forrester S."/>
        </authorList>
    </citation>
    <scope>NUCLEOTIDE SEQUENCE [LARGE SCALE GENOMIC DNA]</scope>
    <source>
        <strain evidence="3">Crithidia deanei Carvalho (ATCC PRA-265)</strain>
    </source>
</reference>
<feature type="compositionally biased region" description="Polar residues" evidence="1">
    <location>
        <begin position="149"/>
        <end position="160"/>
    </location>
</feature>
<dbReference type="EMBL" id="LR877157">
    <property type="protein sequence ID" value="CAD2219257.1"/>
    <property type="molecule type" value="Genomic_DNA"/>
</dbReference>
<evidence type="ECO:0000313" key="2">
    <source>
        <dbReference type="EMBL" id="CAD2219257.1"/>
    </source>
</evidence>
<organism evidence="2 3">
    <name type="scientific">Angomonas deanei</name>
    <dbReference type="NCBI Taxonomy" id="59799"/>
    <lineage>
        <taxon>Eukaryota</taxon>
        <taxon>Discoba</taxon>
        <taxon>Euglenozoa</taxon>
        <taxon>Kinetoplastea</taxon>
        <taxon>Metakinetoplastina</taxon>
        <taxon>Trypanosomatida</taxon>
        <taxon>Trypanosomatidae</taxon>
        <taxon>Strigomonadinae</taxon>
        <taxon>Angomonas</taxon>
    </lineage>
</organism>
<feature type="compositionally biased region" description="Low complexity" evidence="1">
    <location>
        <begin position="94"/>
        <end position="106"/>
    </location>
</feature>
<proteinExistence type="predicted"/>
<dbReference type="AlphaFoldDB" id="A0A7G2CJM5"/>
<gene>
    <name evidence="2" type="ORF">ADEAN_000675900</name>
</gene>
<sequence length="303" mass="34326">MEEADKAAVPVVMTVQPRQIDKRPPLLFLIEEEATGTVDYDRRQSRALGPVPDANEEARHYAEHRPQVVPYFQSEDMPPTDWDDVTYYRDTQTDDFTQTPQPIPAKKSGKRKKTKAPGSRYPPLPHSSRGVTPRETASQRTPPKDNYWSFVTPSNNTTKKTSARYASSGRAPERSTTPYTSGTHLAKMPSRSATPLGRYTDSPYLQNYPRRQITSAPPARTGGYDERPTQFSNTFTAGAAPSRTRYDLNSGDRVSSHYINGSYRYCDLQTGKMMQHRPGGYVDEELAGYNDARMQRLSDRRQY</sequence>
<name>A0A7G2CJM5_9TRYP</name>
<keyword evidence="3" id="KW-1185">Reference proteome</keyword>
<feature type="compositionally biased region" description="Polar residues" evidence="1">
    <location>
        <begin position="174"/>
        <end position="183"/>
    </location>
</feature>
<feature type="region of interest" description="Disordered" evidence="1">
    <location>
        <begin position="41"/>
        <end position="237"/>
    </location>
</feature>
<dbReference type="VEuPathDB" id="TriTrypDB:ADEAN_000675900"/>
<protein>
    <submittedName>
        <fullName evidence="2">Uncharacterized protein</fullName>
    </submittedName>
</protein>
<evidence type="ECO:0000313" key="3">
    <source>
        <dbReference type="Proteomes" id="UP000515908"/>
    </source>
</evidence>
<feature type="compositionally biased region" description="Basic and acidic residues" evidence="1">
    <location>
        <begin position="56"/>
        <end position="66"/>
    </location>
</feature>
<accession>A0A7G2CJM5</accession>
<evidence type="ECO:0000256" key="1">
    <source>
        <dbReference type="SAM" id="MobiDB-lite"/>
    </source>
</evidence>